<comment type="caution">
    <text evidence="1">The sequence shown here is derived from an EMBL/GenBank/DDBJ whole genome shotgun (WGS) entry which is preliminary data.</text>
</comment>
<gene>
    <name evidence="1" type="ORF">KC19_10G167000</name>
</gene>
<keyword evidence="2" id="KW-1185">Reference proteome</keyword>
<accession>A0A8T0GRF2</accession>
<name>A0A8T0GRF2_CERPU</name>
<protein>
    <submittedName>
        <fullName evidence="1">Uncharacterized protein</fullName>
    </submittedName>
</protein>
<reference evidence="1" key="1">
    <citation type="submission" date="2020-06" db="EMBL/GenBank/DDBJ databases">
        <title>WGS assembly of Ceratodon purpureus strain R40.</title>
        <authorList>
            <person name="Carey S.B."/>
            <person name="Jenkins J."/>
            <person name="Shu S."/>
            <person name="Lovell J.T."/>
            <person name="Sreedasyam A."/>
            <person name="Maumus F."/>
            <person name="Tiley G.P."/>
            <person name="Fernandez-Pozo N."/>
            <person name="Barry K."/>
            <person name="Chen C."/>
            <person name="Wang M."/>
            <person name="Lipzen A."/>
            <person name="Daum C."/>
            <person name="Saski C.A."/>
            <person name="Payton A.C."/>
            <person name="Mcbreen J.C."/>
            <person name="Conrad R.E."/>
            <person name="Kollar L.M."/>
            <person name="Olsson S."/>
            <person name="Huttunen S."/>
            <person name="Landis J.B."/>
            <person name="Wickett N.J."/>
            <person name="Johnson M.G."/>
            <person name="Rensing S.A."/>
            <person name="Grimwood J."/>
            <person name="Schmutz J."/>
            <person name="Mcdaniel S.F."/>
        </authorList>
    </citation>
    <scope>NUCLEOTIDE SEQUENCE</scope>
    <source>
        <strain evidence="1">R40</strain>
    </source>
</reference>
<organism evidence="1 2">
    <name type="scientific">Ceratodon purpureus</name>
    <name type="common">Fire moss</name>
    <name type="synonym">Dicranum purpureum</name>
    <dbReference type="NCBI Taxonomy" id="3225"/>
    <lineage>
        <taxon>Eukaryota</taxon>
        <taxon>Viridiplantae</taxon>
        <taxon>Streptophyta</taxon>
        <taxon>Embryophyta</taxon>
        <taxon>Bryophyta</taxon>
        <taxon>Bryophytina</taxon>
        <taxon>Bryopsida</taxon>
        <taxon>Dicranidae</taxon>
        <taxon>Pseudoditrichales</taxon>
        <taxon>Ditrichaceae</taxon>
        <taxon>Ceratodon</taxon>
    </lineage>
</organism>
<dbReference type="AlphaFoldDB" id="A0A8T0GRF2"/>
<evidence type="ECO:0000313" key="2">
    <source>
        <dbReference type="Proteomes" id="UP000822688"/>
    </source>
</evidence>
<dbReference type="OrthoDB" id="1906948at2759"/>
<sequence length="593" mass="69093">MDHKRRVAAEGPLARKRLKDQSHAALSPSSITFQLEGPPIAGFGTKSARNALNSKDPQDLDQMVEDSVYRQMLPVVKRELEHKRDVDMALVRRGVKRVNAPEKEDVVCAVCRTPKTFKGFDALLIHAERFMKENARQHRGYFRALKEALQDEDDLESGKKCHRDFRPKDVVEAAPACCSASSPGQAAILAGETGKLASWKPNILLVQDEKLNEVERIICPWPSHRESSDGRHACTILDRTQKPRLKEILAVYSSGKDDKRNVFVFPAAEVGYIDGKELTLACQKEHKVLEYNCDDHRNLDLRSTNKTTMVSASSMAANGWRSMKERHGLKLLPESEVYGRRGELFDNGKFDRINKIMTRWANNFKTLNRNFEVQRSFRDGRRMYELDRVWQDDLKRIESYAPATKKKVRTQMSAIESELKKEQLVWLQEVEDVREQFQRMADSMKKEEEATTLRNLRWSERNLKKQQKMEHEQIRLDNLRRIGRVKSELLSKRYKRNVEGQLMVETWIDEYQRLYRESCKAKNERLRLQTIHDKVHTKAYITKKRECPICFELFRKADLMTMNRNVDGPFKQFLPVNKLCLDLGCPQRHKFKS</sequence>
<proteinExistence type="predicted"/>
<dbReference type="EMBL" id="CM026431">
    <property type="protein sequence ID" value="KAG0560268.1"/>
    <property type="molecule type" value="Genomic_DNA"/>
</dbReference>
<evidence type="ECO:0000313" key="1">
    <source>
        <dbReference type="EMBL" id="KAG0560268.1"/>
    </source>
</evidence>
<dbReference type="Proteomes" id="UP000822688">
    <property type="component" value="Chromosome 10"/>
</dbReference>